<gene>
    <name evidence="3" type="ORF">GCM10023081_44860</name>
</gene>
<evidence type="ECO:0000313" key="3">
    <source>
        <dbReference type="EMBL" id="GAA3703539.1"/>
    </source>
</evidence>
<feature type="region of interest" description="Disordered" evidence="1">
    <location>
        <begin position="23"/>
        <end position="62"/>
    </location>
</feature>
<proteinExistence type="predicted"/>
<accession>A0ABP7DC84</accession>
<keyword evidence="4" id="KW-1185">Reference proteome</keyword>
<comment type="caution">
    <text evidence="3">The sequence shown here is derived from an EMBL/GenBank/DDBJ whole genome shotgun (WGS) entry which is preliminary data.</text>
</comment>
<dbReference type="Pfam" id="PF12728">
    <property type="entry name" value="HTH_17"/>
    <property type="match status" value="1"/>
</dbReference>
<reference evidence="4" key="1">
    <citation type="journal article" date="2019" name="Int. J. Syst. Evol. Microbiol.">
        <title>The Global Catalogue of Microorganisms (GCM) 10K type strain sequencing project: providing services to taxonomists for standard genome sequencing and annotation.</title>
        <authorList>
            <consortium name="The Broad Institute Genomics Platform"/>
            <consortium name="The Broad Institute Genome Sequencing Center for Infectious Disease"/>
            <person name="Wu L."/>
            <person name="Ma J."/>
        </authorList>
    </citation>
    <scope>NUCLEOTIDE SEQUENCE [LARGE SCALE GENOMIC DNA]</scope>
    <source>
        <strain evidence="4">JCM 30742</strain>
    </source>
</reference>
<sequence length="123" mass="13368">MEGFLASRLPVNARKTHRIPASKCNQNATGTSGNSVVSQTRTPTLSRGMTTKKKAAPEAATPKTLDLVTREEAARILHQTPKTLANWHSARIGPKCTIVGRRALYRREDVIAFFEALEAGKAA</sequence>
<feature type="compositionally biased region" description="Polar residues" evidence="1">
    <location>
        <begin position="23"/>
        <end position="49"/>
    </location>
</feature>
<dbReference type="InterPro" id="IPR041657">
    <property type="entry name" value="HTH_17"/>
</dbReference>
<dbReference type="EMBL" id="BAABEO010000035">
    <property type="protein sequence ID" value="GAA3703539.1"/>
    <property type="molecule type" value="Genomic_DNA"/>
</dbReference>
<evidence type="ECO:0000256" key="1">
    <source>
        <dbReference type="SAM" id="MobiDB-lite"/>
    </source>
</evidence>
<organism evidence="3 4">
    <name type="scientific">Arthrobacter ginkgonis</name>
    <dbReference type="NCBI Taxonomy" id="1630594"/>
    <lineage>
        <taxon>Bacteria</taxon>
        <taxon>Bacillati</taxon>
        <taxon>Actinomycetota</taxon>
        <taxon>Actinomycetes</taxon>
        <taxon>Micrococcales</taxon>
        <taxon>Micrococcaceae</taxon>
        <taxon>Arthrobacter</taxon>
    </lineage>
</organism>
<feature type="domain" description="Helix-turn-helix" evidence="2">
    <location>
        <begin position="68"/>
        <end position="116"/>
    </location>
</feature>
<dbReference type="SUPFAM" id="SSF46955">
    <property type="entry name" value="Putative DNA-binding domain"/>
    <property type="match status" value="1"/>
</dbReference>
<evidence type="ECO:0000259" key="2">
    <source>
        <dbReference type="Pfam" id="PF12728"/>
    </source>
</evidence>
<dbReference type="InterPro" id="IPR009061">
    <property type="entry name" value="DNA-bd_dom_put_sf"/>
</dbReference>
<name>A0ABP7DC84_9MICC</name>
<dbReference type="Proteomes" id="UP001500752">
    <property type="component" value="Unassembled WGS sequence"/>
</dbReference>
<evidence type="ECO:0000313" key="4">
    <source>
        <dbReference type="Proteomes" id="UP001500752"/>
    </source>
</evidence>
<protein>
    <recommendedName>
        <fullName evidence="2">Helix-turn-helix domain-containing protein</fullName>
    </recommendedName>
</protein>